<gene>
    <name evidence="2" type="ORF">SAMN05421833_105247</name>
</gene>
<dbReference type="OrthoDB" id="4094798at2"/>
<organism evidence="2 3">
    <name type="scientific">Microbispora rosea</name>
    <dbReference type="NCBI Taxonomy" id="58117"/>
    <lineage>
        <taxon>Bacteria</taxon>
        <taxon>Bacillati</taxon>
        <taxon>Actinomycetota</taxon>
        <taxon>Actinomycetes</taxon>
        <taxon>Streptosporangiales</taxon>
        <taxon>Streptosporangiaceae</taxon>
        <taxon>Microbispora</taxon>
    </lineage>
</organism>
<sequence length="266" mass="28576">MTTVRQTWAVTRYEFRMQVRKRSLWITTATLAVVLTLTQGDRGPRHLPLGTPPREVMAGWALLMSILLPIGFGMVLADRLTRDRRLGLASLLESLPTGRGALAAGKYLGGLTSTAVPAALVLLTAAAGETAHRHDPALFAWAAVAFAVITLPGLAFVAAFALVCPLLTTAPLFRVLFVGYWFWGNMLNPDLFPSLTGTLLTPLGDYPASWLMGERALYAGTDGWLEFLRPEPGGATAVVAIALLLVLSLPPLALAPPLLRRRNLSA</sequence>
<feature type="transmembrane region" description="Helical" evidence="1">
    <location>
        <begin position="107"/>
        <end position="126"/>
    </location>
</feature>
<feature type="transmembrane region" description="Helical" evidence="1">
    <location>
        <begin position="138"/>
        <end position="159"/>
    </location>
</feature>
<feature type="transmembrane region" description="Helical" evidence="1">
    <location>
        <begin position="234"/>
        <end position="255"/>
    </location>
</feature>
<evidence type="ECO:0000256" key="1">
    <source>
        <dbReference type="SAM" id="Phobius"/>
    </source>
</evidence>
<feature type="transmembrane region" description="Helical" evidence="1">
    <location>
        <begin position="56"/>
        <end position="77"/>
    </location>
</feature>
<keyword evidence="3" id="KW-1185">Reference proteome</keyword>
<dbReference type="EMBL" id="FTNI01000005">
    <property type="protein sequence ID" value="SIR04618.1"/>
    <property type="molecule type" value="Genomic_DNA"/>
</dbReference>
<keyword evidence="1" id="KW-0812">Transmembrane</keyword>
<accession>A0A1N6XQK1</accession>
<proteinExistence type="predicted"/>
<dbReference type="AlphaFoldDB" id="A0A1N6XQK1"/>
<dbReference type="RefSeq" id="WP_076434248.1">
    <property type="nucleotide sequence ID" value="NZ_FTNI01000005.1"/>
</dbReference>
<keyword evidence="1" id="KW-0472">Membrane</keyword>
<name>A0A1N6XQK1_9ACTN</name>
<feature type="transmembrane region" description="Helical" evidence="1">
    <location>
        <begin position="166"/>
        <end position="183"/>
    </location>
</feature>
<evidence type="ECO:0000313" key="3">
    <source>
        <dbReference type="Proteomes" id="UP000186096"/>
    </source>
</evidence>
<keyword evidence="1" id="KW-1133">Transmembrane helix</keyword>
<dbReference type="STRING" id="58117.SAMN05421833_105247"/>
<dbReference type="Proteomes" id="UP000186096">
    <property type="component" value="Unassembled WGS sequence"/>
</dbReference>
<reference evidence="3" key="1">
    <citation type="submission" date="2017-01" db="EMBL/GenBank/DDBJ databases">
        <authorList>
            <person name="Varghese N."/>
            <person name="Submissions S."/>
        </authorList>
    </citation>
    <scope>NUCLEOTIDE SEQUENCE [LARGE SCALE GENOMIC DNA]</scope>
    <source>
        <strain evidence="3">ATCC 12950</strain>
    </source>
</reference>
<evidence type="ECO:0000313" key="2">
    <source>
        <dbReference type="EMBL" id="SIR04618.1"/>
    </source>
</evidence>
<protein>
    <recommendedName>
        <fullName evidence="4">ABC-2 type transport system permease protein</fullName>
    </recommendedName>
</protein>
<evidence type="ECO:0008006" key="4">
    <source>
        <dbReference type="Google" id="ProtNLM"/>
    </source>
</evidence>